<dbReference type="PROSITE" id="PS51257">
    <property type="entry name" value="PROKAR_LIPOPROTEIN"/>
    <property type="match status" value="1"/>
</dbReference>
<proteinExistence type="predicted"/>
<feature type="signal peptide" evidence="1">
    <location>
        <begin position="1"/>
        <end position="22"/>
    </location>
</feature>
<sequence length="422" mass="45607">MKSAVKRALAVLTVLAVAFSLAACGGDSSKGTTLVLWSIATESDAFHPAYTKAIADFEAAHEGIKIKHETFENESYKTKIKSAVSANELPDIFFTWGGGFSQAFVDSGKVLAIDKYYTDEFKAQLSTAALGNATYNGKIYGSVYSTPVSVMFYNKKMFDKYNLKVPVTFDELTNVCQTFISNKIQPFGISVKDTWVLAMSHDALTLKSAGPEKVKSVLTKQGGSYNDPDFIESAKKIKELESMGAYLKGATGLTNDEASAQFYNGTVPMYITGTWMAGSIQTDTETPEDFDVAPIPVINSNNAKITDFMGGASDTLMVAASTKNPDVAGNAAFELTRSISKYAYLDGAGIAAWKVDYDDSAVNPLTKKSAEYAKGATSFTLWFDTLMAAEDAGEYLALLQELYTGNVTPEEFAKHMADQLGK</sequence>
<dbReference type="PANTHER" id="PTHR43649:SF17">
    <property type="entry name" value="ABC TRANSPORTER SOLUTE BINDING PROTEIN-SUGAR TRANSPORT"/>
    <property type="match status" value="1"/>
</dbReference>
<feature type="chain" id="PRO_5016893725" evidence="1">
    <location>
        <begin position="23"/>
        <end position="422"/>
    </location>
</feature>
<dbReference type="Proteomes" id="UP000253034">
    <property type="component" value="Unassembled WGS sequence"/>
</dbReference>
<gene>
    <name evidence="2" type="ORF">DFR58_10373</name>
</gene>
<comment type="caution">
    <text evidence="2">The sequence shown here is derived from an EMBL/GenBank/DDBJ whole genome shotgun (WGS) entry which is preliminary data.</text>
</comment>
<reference evidence="2 3" key="1">
    <citation type="submission" date="2018-07" db="EMBL/GenBank/DDBJ databases">
        <title>Genomic Encyclopedia of Type Strains, Phase IV (KMG-IV): sequencing the most valuable type-strain genomes for metagenomic binning, comparative biology and taxonomic classification.</title>
        <authorList>
            <person name="Goeker M."/>
        </authorList>
    </citation>
    <scope>NUCLEOTIDE SEQUENCE [LARGE SCALE GENOMIC DNA]</scope>
    <source>
        <strain evidence="2 3">DSM 27016</strain>
    </source>
</reference>
<dbReference type="RefSeq" id="WP_114296404.1">
    <property type="nucleotide sequence ID" value="NZ_QPJT01000003.1"/>
</dbReference>
<evidence type="ECO:0000313" key="3">
    <source>
        <dbReference type="Proteomes" id="UP000253034"/>
    </source>
</evidence>
<keyword evidence="1" id="KW-0732">Signal</keyword>
<protein>
    <submittedName>
        <fullName evidence="2">Carbohydrate ABC transporter substrate-binding protein (CUT1 family)</fullName>
    </submittedName>
</protein>
<dbReference type="PANTHER" id="PTHR43649">
    <property type="entry name" value="ARABINOSE-BINDING PROTEIN-RELATED"/>
    <property type="match status" value="1"/>
</dbReference>
<organism evidence="2 3">
    <name type="scientific">Anaerobacterium chartisolvens</name>
    <dbReference type="NCBI Taxonomy" id="1297424"/>
    <lineage>
        <taxon>Bacteria</taxon>
        <taxon>Bacillati</taxon>
        <taxon>Bacillota</taxon>
        <taxon>Clostridia</taxon>
        <taxon>Eubacteriales</taxon>
        <taxon>Oscillospiraceae</taxon>
        <taxon>Anaerobacterium</taxon>
    </lineage>
</organism>
<dbReference type="OrthoDB" id="41208at2"/>
<accession>A0A369BFE2</accession>
<dbReference type="SUPFAM" id="SSF53850">
    <property type="entry name" value="Periplasmic binding protein-like II"/>
    <property type="match status" value="1"/>
</dbReference>
<name>A0A369BFE2_9FIRM</name>
<dbReference type="Pfam" id="PF01547">
    <property type="entry name" value="SBP_bac_1"/>
    <property type="match status" value="1"/>
</dbReference>
<dbReference type="AlphaFoldDB" id="A0A369BFE2"/>
<evidence type="ECO:0000313" key="2">
    <source>
        <dbReference type="EMBL" id="RCX19328.1"/>
    </source>
</evidence>
<dbReference type="EMBL" id="QPJT01000003">
    <property type="protein sequence ID" value="RCX19328.1"/>
    <property type="molecule type" value="Genomic_DNA"/>
</dbReference>
<keyword evidence="3" id="KW-1185">Reference proteome</keyword>
<dbReference type="Gene3D" id="3.40.190.10">
    <property type="entry name" value="Periplasmic binding protein-like II"/>
    <property type="match status" value="2"/>
</dbReference>
<dbReference type="InterPro" id="IPR050490">
    <property type="entry name" value="Bact_solute-bd_prot1"/>
</dbReference>
<evidence type="ECO:0000256" key="1">
    <source>
        <dbReference type="SAM" id="SignalP"/>
    </source>
</evidence>
<dbReference type="InterPro" id="IPR006059">
    <property type="entry name" value="SBP"/>
</dbReference>